<feature type="transmembrane region" description="Helical" evidence="2">
    <location>
        <begin position="183"/>
        <end position="204"/>
    </location>
</feature>
<feature type="non-terminal residue" evidence="3">
    <location>
        <position position="449"/>
    </location>
</feature>
<keyword evidence="4" id="KW-1185">Reference proteome</keyword>
<dbReference type="EMBL" id="ML991862">
    <property type="protein sequence ID" value="KAF2229483.1"/>
    <property type="molecule type" value="Genomic_DNA"/>
</dbReference>
<keyword evidence="2" id="KW-0472">Membrane</keyword>
<dbReference type="Proteomes" id="UP000800092">
    <property type="component" value="Unassembled WGS sequence"/>
</dbReference>
<feature type="compositionally biased region" description="Basic and acidic residues" evidence="1">
    <location>
        <begin position="1"/>
        <end position="16"/>
    </location>
</feature>
<gene>
    <name evidence="3" type="ORF">EV356DRAFT_455776</name>
</gene>
<protein>
    <submittedName>
        <fullName evidence="3">Uncharacterized protein</fullName>
    </submittedName>
</protein>
<evidence type="ECO:0000256" key="1">
    <source>
        <dbReference type="SAM" id="MobiDB-lite"/>
    </source>
</evidence>
<proteinExistence type="predicted"/>
<keyword evidence="2" id="KW-1133">Transmembrane helix</keyword>
<sequence length="449" mass="49732">MSGEDERATRDDRSEASVRSVSPIESVHDTASERRIDEETNEEKVDPPPSALLGRSSWILVLVGAYSVLAIFAWTVLCVTTYRPITTPYYNRYYGHLYSGFDIQSLYEKNQKWLESARVIQSIVGVLTIPLTSAVCSKAAVVFTQQPSKRTNLSLRQMVVLSNRGWNDPAIYGRLFSGDLRRYGSSFLSLAILLNILGGIISPLESLFVKQSTTKTPTESRFIDGITDTMNLLSKSTGPEGDDFDNLVSILTRSAITSAFSTDLQNRLWSRDSDGCNVTSNDDSLVSPRCSFGGITLSNLSLLNDPFLAQLPPSINTGLIRQFLPRMNSSATRDAIAESDFPVECESLPGAFYVHYNHDGVFNSTNFAGSWSAIACMPSNQTHSPWQATRDRQDISEQLYLNISTNSTSSNLTAYTGLFRITLNTSMGYFELPNYYNDQQPGPLLDKSP</sequence>
<feature type="transmembrane region" description="Helical" evidence="2">
    <location>
        <begin position="58"/>
        <end position="82"/>
    </location>
</feature>
<evidence type="ECO:0000256" key="2">
    <source>
        <dbReference type="SAM" id="Phobius"/>
    </source>
</evidence>
<dbReference type="AlphaFoldDB" id="A0A6A6GVY3"/>
<name>A0A6A6GVY3_VIRVR</name>
<reference evidence="3" key="1">
    <citation type="journal article" date="2020" name="Stud. Mycol.">
        <title>101 Dothideomycetes genomes: a test case for predicting lifestyles and emergence of pathogens.</title>
        <authorList>
            <person name="Haridas S."/>
            <person name="Albert R."/>
            <person name="Binder M."/>
            <person name="Bloem J."/>
            <person name="Labutti K."/>
            <person name="Salamov A."/>
            <person name="Andreopoulos B."/>
            <person name="Baker S."/>
            <person name="Barry K."/>
            <person name="Bills G."/>
            <person name="Bluhm B."/>
            <person name="Cannon C."/>
            <person name="Castanera R."/>
            <person name="Culley D."/>
            <person name="Daum C."/>
            <person name="Ezra D."/>
            <person name="Gonzalez J."/>
            <person name="Henrissat B."/>
            <person name="Kuo A."/>
            <person name="Liang C."/>
            <person name="Lipzen A."/>
            <person name="Lutzoni F."/>
            <person name="Magnuson J."/>
            <person name="Mondo S."/>
            <person name="Nolan M."/>
            <person name="Ohm R."/>
            <person name="Pangilinan J."/>
            <person name="Park H.-J."/>
            <person name="Ramirez L."/>
            <person name="Alfaro M."/>
            <person name="Sun H."/>
            <person name="Tritt A."/>
            <person name="Yoshinaga Y."/>
            <person name="Zwiers L.-H."/>
            <person name="Turgeon B."/>
            <person name="Goodwin S."/>
            <person name="Spatafora J."/>
            <person name="Crous P."/>
            <person name="Grigoriev I."/>
        </authorList>
    </citation>
    <scope>NUCLEOTIDE SEQUENCE</scope>
    <source>
        <strain evidence="3">Tuck. ex Michener</strain>
    </source>
</reference>
<organism evidence="3 4">
    <name type="scientific">Viridothelium virens</name>
    <name type="common">Speckled blister lichen</name>
    <name type="synonym">Trypethelium virens</name>
    <dbReference type="NCBI Taxonomy" id="1048519"/>
    <lineage>
        <taxon>Eukaryota</taxon>
        <taxon>Fungi</taxon>
        <taxon>Dikarya</taxon>
        <taxon>Ascomycota</taxon>
        <taxon>Pezizomycotina</taxon>
        <taxon>Dothideomycetes</taxon>
        <taxon>Dothideomycetes incertae sedis</taxon>
        <taxon>Trypetheliales</taxon>
        <taxon>Trypetheliaceae</taxon>
        <taxon>Viridothelium</taxon>
    </lineage>
</organism>
<accession>A0A6A6GVY3</accession>
<keyword evidence="2" id="KW-0812">Transmembrane</keyword>
<evidence type="ECO:0000313" key="4">
    <source>
        <dbReference type="Proteomes" id="UP000800092"/>
    </source>
</evidence>
<evidence type="ECO:0000313" key="3">
    <source>
        <dbReference type="EMBL" id="KAF2229483.1"/>
    </source>
</evidence>
<feature type="compositionally biased region" description="Basic and acidic residues" evidence="1">
    <location>
        <begin position="26"/>
        <end position="46"/>
    </location>
</feature>
<feature type="region of interest" description="Disordered" evidence="1">
    <location>
        <begin position="1"/>
        <end position="48"/>
    </location>
</feature>
<dbReference type="OrthoDB" id="5381672at2759"/>